<evidence type="ECO:0000313" key="2">
    <source>
        <dbReference type="EMBL" id="ONK30871.1"/>
    </source>
</evidence>
<evidence type="ECO:0000313" key="1">
    <source>
        <dbReference type="EMBL" id="ONK29587.1"/>
    </source>
</evidence>
<evidence type="ECO:0000313" key="3">
    <source>
        <dbReference type="Proteomes" id="UP000188600"/>
    </source>
</evidence>
<dbReference type="Proteomes" id="UP000188600">
    <property type="component" value="Unassembled WGS sequence"/>
</dbReference>
<protein>
    <recommendedName>
        <fullName evidence="5">DUF1310 domain-containing protein</fullName>
    </recommendedName>
</protein>
<dbReference type="EMBL" id="MSPT01000001">
    <property type="protein sequence ID" value="ONK29587.1"/>
    <property type="molecule type" value="Genomic_DNA"/>
</dbReference>
<dbReference type="EMBL" id="MSPR01000002">
    <property type="protein sequence ID" value="ONK30871.1"/>
    <property type="molecule type" value="Genomic_DNA"/>
</dbReference>
<reference evidence="3 4" key="1">
    <citation type="submission" date="2016-12" db="EMBL/GenBank/DDBJ databases">
        <authorList>
            <person name="Gulvik C.A."/>
        </authorList>
    </citation>
    <scope>NUCLEOTIDE SEQUENCE [LARGE SCALE GENOMIC DNA]</scope>
    <source>
        <strain evidence="2 4">12-5202</strain>
        <strain evidence="1 3">12-5291</strain>
    </source>
</reference>
<dbReference type="RefSeq" id="WP_076995424.1">
    <property type="nucleotide sequence ID" value="NZ_MSPR01000002.1"/>
</dbReference>
<evidence type="ECO:0000313" key="4">
    <source>
        <dbReference type="Proteomes" id="UP000188946"/>
    </source>
</evidence>
<sequence length="168" mass="18746">MKKKISIILIVVAGLLAIFLVGRQVIKQDNPTKPTVDLTVYTISSSDTKKWNEVGQVETAEAIYLITAKEVSSSEEVFSNIIEDGTAMGFGVSEEEVKQFNNLLGENTIEDSKHNQLIGLEFFTFSTDDEGFVVANIDYGKEEFNSQKKEQKKLYKTLYDAFKGQGSN</sequence>
<comment type="caution">
    <text evidence="1">The sequence shown here is derived from an EMBL/GenBank/DDBJ whole genome shotgun (WGS) entry which is preliminary data.</text>
</comment>
<proteinExistence type="predicted"/>
<accession>A0AB36JPR9</accession>
<dbReference type="AlphaFoldDB" id="A0AB36JPR9"/>
<gene>
    <name evidence="2" type="ORF">BVE84_02075</name>
    <name evidence="1" type="ORF">BVE86_00765</name>
</gene>
<dbReference type="Proteomes" id="UP000188946">
    <property type="component" value="Unassembled WGS sequence"/>
</dbReference>
<organism evidence="1 3">
    <name type="scientific">Streptococcus azizii</name>
    <dbReference type="NCBI Taxonomy" id="1579424"/>
    <lineage>
        <taxon>Bacteria</taxon>
        <taxon>Bacillati</taxon>
        <taxon>Bacillota</taxon>
        <taxon>Bacilli</taxon>
        <taxon>Lactobacillales</taxon>
        <taxon>Streptococcaceae</taxon>
        <taxon>Streptococcus</taxon>
    </lineage>
</organism>
<keyword evidence="4" id="KW-1185">Reference proteome</keyword>
<name>A0AB36JPR9_9STRE</name>
<evidence type="ECO:0008006" key="5">
    <source>
        <dbReference type="Google" id="ProtNLM"/>
    </source>
</evidence>